<evidence type="ECO:0000313" key="13">
    <source>
        <dbReference type="EMBL" id="ACA50450.1"/>
    </source>
</evidence>
<evidence type="ECO:0000256" key="7">
    <source>
        <dbReference type="ARBA" id="ARBA00022729"/>
    </source>
</evidence>
<dbReference type="InterPro" id="IPR036438">
    <property type="entry name" value="Insulin-like_sf"/>
</dbReference>
<comment type="subunit">
    <text evidence="3">Heterodimer of a B chain and an A chain linked by two disulfide bonds.</text>
</comment>
<dbReference type="InterPro" id="IPR051777">
    <property type="entry name" value="Insulin-like_neuro_ligands"/>
</dbReference>
<sequence length="165" mass="18093">MRKEASIMQRSPPALLVVLWLLAWHSGIYATNRVPTFGVKLCGTEFIRAVIFTCGGSRWRRNEVLQAASLVGEPAEVFGNLVSADVNSEEEEVLIEWASSLRPHNNDIDYGNVQSWRDTAGGRHGMGAAQDALRGVERRGREAALGLSKTCCKWGCSKSQISSLC</sequence>
<dbReference type="PANTHER" id="PTHR20968:SF0">
    <property type="entry name" value="RELAXIN-3"/>
    <property type="match status" value="1"/>
</dbReference>
<evidence type="ECO:0000256" key="8">
    <source>
        <dbReference type="ARBA" id="ARBA00023157"/>
    </source>
</evidence>
<evidence type="ECO:0000256" key="5">
    <source>
        <dbReference type="ARBA" id="ARBA00022685"/>
    </source>
</evidence>
<evidence type="ECO:0000256" key="4">
    <source>
        <dbReference type="ARBA" id="ARBA00022525"/>
    </source>
</evidence>
<dbReference type="AGR" id="Xenbase:XB-GENE-4751928"/>
<evidence type="ECO:0000256" key="9">
    <source>
        <dbReference type="ARBA" id="ARBA00040355"/>
    </source>
</evidence>
<keyword evidence="4 10" id="KW-0964">Secreted</keyword>
<feature type="signal peptide" evidence="11">
    <location>
        <begin position="1"/>
        <end position="30"/>
    </location>
</feature>
<name>B1PT68_XENLA</name>
<dbReference type="GO" id="GO:0005576">
    <property type="term" value="C:extracellular region"/>
    <property type="evidence" value="ECO:0007669"/>
    <property type="project" value="UniProtKB-SubCell"/>
</dbReference>
<dbReference type="CDD" id="cd04365">
    <property type="entry name" value="IlGF_relaxin_like"/>
    <property type="match status" value="1"/>
</dbReference>
<dbReference type="PROSITE" id="PS00262">
    <property type="entry name" value="INSULIN"/>
    <property type="match status" value="1"/>
</dbReference>
<dbReference type="Pfam" id="PF00049">
    <property type="entry name" value="Insulin"/>
    <property type="match status" value="1"/>
</dbReference>
<feature type="domain" description="Insulin-like" evidence="12">
    <location>
        <begin position="39"/>
        <end position="165"/>
    </location>
</feature>
<dbReference type="Xenbase" id="XB-GENE-4751928">
    <property type="gene designation" value="rln3.L"/>
</dbReference>
<gene>
    <name evidence="14" type="primary">rln3.L</name>
    <name evidence="13" type="synonym">RFLCI</name>
    <name evidence="14" type="synonym">rln3</name>
</gene>
<comment type="similarity">
    <text evidence="2 10">Belongs to the insulin family.</text>
</comment>
<dbReference type="GO" id="GO:0001664">
    <property type="term" value="F:G protein-coupled receptor binding"/>
    <property type="evidence" value="ECO:0007669"/>
    <property type="project" value="TreeGrafter"/>
</dbReference>
<evidence type="ECO:0000256" key="11">
    <source>
        <dbReference type="SAM" id="SignalP"/>
    </source>
</evidence>
<dbReference type="SUPFAM" id="SSF56994">
    <property type="entry name" value="Insulin-like"/>
    <property type="match status" value="1"/>
</dbReference>
<dbReference type="InterPro" id="IPR022352">
    <property type="entry name" value="Ins/IGF/rlx"/>
</dbReference>
<evidence type="ECO:0000256" key="1">
    <source>
        <dbReference type="ARBA" id="ARBA00004613"/>
    </source>
</evidence>
<dbReference type="PANTHER" id="PTHR20968">
    <property type="entry name" value="ILGF DOMAIN-CONTAINING PROTEIN"/>
    <property type="match status" value="1"/>
</dbReference>
<evidence type="ECO:0000259" key="12">
    <source>
        <dbReference type="SMART" id="SM00078"/>
    </source>
</evidence>
<dbReference type="CTD" id="100158458"/>
<accession>B1PT68</accession>
<comment type="subcellular location">
    <subcellularLocation>
        <location evidence="1 10">Secreted</location>
    </subcellularLocation>
</comment>
<dbReference type="InterPro" id="IPR022353">
    <property type="entry name" value="Insulin_CS"/>
</dbReference>
<evidence type="ECO:0000256" key="10">
    <source>
        <dbReference type="RuleBase" id="RU000406"/>
    </source>
</evidence>
<dbReference type="RefSeq" id="NP_001121360.1">
    <property type="nucleotide sequence ID" value="NM_001127888.1"/>
</dbReference>
<dbReference type="SMART" id="SM00078">
    <property type="entry name" value="IlGF"/>
    <property type="match status" value="1"/>
</dbReference>
<feature type="chain" id="PRO_5002769746" description="Relaxin-3" evidence="11">
    <location>
        <begin position="31"/>
        <end position="165"/>
    </location>
</feature>
<dbReference type="InterPro" id="IPR016179">
    <property type="entry name" value="Insulin-like"/>
</dbReference>
<organism evidence="13">
    <name type="scientific">Xenopus laevis</name>
    <name type="common">African clawed frog</name>
    <dbReference type="NCBI Taxonomy" id="8355"/>
    <lineage>
        <taxon>Eukaryota</taxon>
        <taxon>Metazoa</taxon>
        <taxon>Chordata</taxon>
        <taxon>Craniata</taxon>
        <taxon>Vertebrata</taxon>
        <taxon>Euteleostomi</taxon>
        <taxon>Amphibia</taxon>
        <taxon>Batrachia</taxon>
        <taxon>Anura</taxon>
        <taxon>Pipoidea</taxon>
        <taxon>Pipidae</taxon>
        <taxon>Xenopodinae</taxon>
        <taxon>Xenopus</taxon>
        <taxon>Xenopus</taxon>
    </lineage>
</organism>
<evidence type="ECO:0000256" key="6">
    <source>
        <dbReference type="ARBA" id="ARBA00022702"/>
    </source>
</evidence>
<evidence type="ECO:0000313" key="14">
    <source>
        <dbReference type="Xenbase" id="XB-GENE-4751928"/>
    </source>
</evidence>
<protein>
    <recommendedName>
        <fullName evidence="9">Relaxin-3</fullName>
    </recommendedName>
</protein>
<evidence type="ECO:0000256" key="3">
    <source>
        <dbReference type="ARBA" id="ARBA00011207"/>
    </source>
</evidence>
<dbReference type="GeneID" id="100158458"/>
<keyword evidence="6" id="KW-0372">Hormone</keyword>
<keyword evidence="7 11" id="KW-0732">Signal</keyword>
<reference evidence="13" key="1">
    <citation type="submission" date="2008-02" db="EMBL/GenBank/DDBJ databases">
        <title>Origin of INSL3-mediated Testicular Descent in Therian Mammals.</title>
        <authorList>
            <person name="Park J."/>
            <person name="Semyonov J."/>
            <person name="Chang C.L."/>
            <person name="Yi W."/>
            <person name="Warren W."/>
            <person name="Hsu S.Y.T."/>
        </authorList>
    </citation>
    <scope>NUCLEOTIDE SEQUENCE</scope>
</reference>
<keyword evidence="5" id="KW-0165">Cleavage on pair of basic residues</keyword>
<dbReference type="PRINTS" id="PR00276">
    <property type="entry name" value="INSULINFAMLY"/>
</dbReference>
<proteinExistence type="evidence at transcript level"/>
<dbReference type="AlphaFoldDB" id="B1PT68"/>
<keyword evidence="8" id="KW-1015">Disulfide bond</keyword>
<dbReference type="GO" id="GO:0005179">
    <property type="term" value="F:hormone activity"/>
    <property type="evidence" value="ECO:0007669"/>
    <property type="project" value="UniProtKB-KW"/>
</dbReference>
<evidence type="ECO:0000256" key="2">
    <source>
        <dbReference type="ARBA" id="ARBA00009034"/>
    </source>
</evidence>
<dbReference type="EMBL" id="EU493151">
    <property type="protein sequence ID" value="ACA50450.1"/>
    <property type="molecule type" value="mRNA"/>
</dbReference>